<dbReference type="PANTHER" id="PTHR13593:SF140">
    <property type="entry name" value="PLC-LIKE PHOSPHODIESTERASE"/>
    <property type="match status" value="1"/>
</dbReference>
<dbReference type="Pfam" id="PF26146">
    <property type="entry name" value="PI-PLC_X"/>
    <property type="match status" value="1"/>
</dbReference>
<dbReference type="Proteomes" id="UP000294933">
    <property type="component" value="Unassembled WGS sequence"/>
</dbReference>
<evidence type="ECO:0000313" key="3">
    <source>
        <dbReference type="Proteomes" id="UP000294933"/>
    </source>
</evidence>
<keyword evidence="3" id="KW-1185">Reference proteome</keyword>
<dbReference type="InterPro" id="IPR051057">
    <property type="entry name" value="PI-PLC_domain"/>
</dbReference>
<dbReference type="Gene3D" id="3.20.20.190">
    <property type="entry name" value="Phosphatidylinositol (PI) phosphodiesterase"/>
    <property type="match status" value="1"/>
</dbReference>
<reference evidence="2 3" key="1">
    <citation type="submission" date="2018-06" db="EMBL/GenBank/DDBJ databases">
        <title>A transcriptomic atlas of mushroom development highlights an independent origin of complex multicellularity.</title>
        <authorList>
            <consortium name="DOE Joint Genome Institute"/>
            <person name="Krizsan K."/>
            <person name="Almasi E."/>
            <person name="Merenyi Z."/>
            <person name="Sahu N."/>
            <person name="Viragh M."/>
            <person name="Koszo T."/>
            <person name="Mondo S."/>
            <person name="Kiss B."/>
            <person name="Balint B."/>
            <person name="Kues U."/>
            <person name="Barry K."/>
            <person name="Hegedus J.C."/>
            <person name="Henrissat B."/>
            <person name="Johnson J."/>
            <person name="Lipzen A."/>
            <person name="Ohm R."/>
            <person name="Nagy I."/>
            <person name="Pangilinan J."/>
            <person name="Yan J."/>
            <person name="Xiong Y."/>
            <person name="Grigoriev I.V."/>
            <person name="Hibbett D.S."/>
            <person name="Nagy L.G."/>
        </authorList>
    </citation>
    <scope>NUCLEOTIDE SEQUENCE [LARGE SCALE GENOMIC DNA]</scope>
    <source>
        <strain evidence="2 3">SZMC22713</strain>
    </source>
</reference>
<feature type="chain" id="PRO_5020921593" evidence="1">
    <location>
        <begin position="19"/>
        <end position="307"/>
    </location>
</feature>
<dbReference type="SUPFAM" id="SSF51695">
    <property type="entry name" value="PLC-like phosphodiesterases"/>
    <property type="match status" value="1"/>
</dbReference>
<dbReference type="OrthoDB" id="7984201at2759"/>
<dbReference type="EMBL" id="ML170156">
    <property type="protein sequence ID" value="TDL29179.1"/>
    <property type="molecule type" value="Genomic_DNA"/>
</dbReference>
<dbReference type="GO" id="GO:0008081">
    <property type="term" value="F:phosphoric diester hydrolase activity"/>
    <property type="evidence" value="ECO:0007669"/>
    <property type="project" value="InterPro"/>
</dbReference>
<dbReference type="PANTHER" id="PTHR13593">
    <property type="match status" value="1"/>
</dbReference>
<dbReference type="InterPro" id="IPR017946">
    <property type="entry name" value="PLC-like_Pdiesterase_TIM-brl"/>
</dbReference>
<evidence type="ECO:0000313" key="2">
    <source>
        <dbReference type="EMBL" id="TDL29179.1"/>
    </source>
</evidence>
<gene>
    <name evidence="2" type="ORF">BD410DRAFT_779505</name>
</gene>
<keyword evidence="1" id="KW-0732">Signal</keyword>
<name>A0A4R5XDN3_9AGAM</name>
<dbReference type="CDD" id="cd08588">
    <property type="entry name" value="PI-PLCc_At5g67130_like"/>
    <property type="match status" value="1"/>
</dbReference>
<dbReference type="GO" id="GO:0006629">
    <property type="term" value="P:lipid metabolic process"/>
    <property type="evidence" value="ECO:0007669"/>
    <property type="project" value="InterPro"/>
</dbReference>
<dbReference type="VEuPathDB" id="FungiDB:BD410DRAFT_779505"/>
<evidence type="ECO:0000256" key="1">
    <source>
        <dbReference type="SAM" id="SignalP"/>
    </source>
</evidence>
<protein>
    <submittedName>
        <fullName evidence="2">PLC-like phosphodiesterase</fullName>
    </submittedName>
</protein>
<sequence length="307" mass="33320">MRVLLGLSVASALRLALAFVIDTKRATVCNGRAELCNRSYGNITFIGAHDSFAESEDPFALARDQDVDITTQLNDGVRLLQAQSHMNNGVLHFCHTNCILFDGGTVLDYLKTVKSWLDAHPTEVLTLLFTNPEGVSIPGVWAPAFDLSGVAAMAYIPPNMPMKQSDWPTLGELLGNGTRVVVFMDAGADGADGSVPFILPEFQMIWETPYGFTDATFPCSVNRTSGPLDTTDHMYMINHSLNVDIIFSLTVSDPIEASVTNSVDSILANAYGCTQFANGRAPNFILLDWVDVGQAYQAADILNGFRT</sequence>
<dbReference type="STRING" id="50990.A0A4R5XDN3"/>
<feature type="signal peptide" evidence="1">
    <location>
        <begin position="1"/>
        <end position="18"/>
    </location>
</feature>
<accession>A0A4R5XDN3</accession>
<dbReference type="AlphaFoldDB" id="A0A4R5XDN3"/>
<proteinExistence type="predicted"/>
<organism evidence="2 3">
    <name type="scientific">Rickenella mellea</name>
    <dbReference type="NCBI Taxonomy" id="50990"/>
    <lineage>
        <taxon>Eukaryota</taxon>
        <taxon>Fungi</taxon>
        <taxon>Dikarya</taxon>
        <taxon>Basidiomycota</taxon>
        <taxon>Agaricomycotina</taxon>
        <taxon>Agaricomycetes</taxon>
        <taxon>Hymenochaetales</taxon>
        <taxon>Rickenellaceae</taxon>
        <taxon>Rickenella</taxon>
    </lineage>
</organism>